<dbReference type="PANTHER" id="PTHR30093">
    <property type="entry name" value="GENERAL SECRETION PATHWAY PROTEIN G"/>
    <property type="match status" value="1"/>
</dbReference>
<sequence>MRRWNGFTMVELLAVVAIIGVLVGLLLPAVQSSREAARRMKCSSNLTQLALAVAGYHDAFQQLPVQLSGTDGSTQVGADNDRRLSVLVALLPFLDGLAAWEEIHQPQPRDWQMHAGSMGWYDEAGFGSVDEASSDAETSNETIGKMWPIGGPEPFAEYRFWFVDHPSLRCPSDPGIGLPAMGRTNYTACIGDGIQRGADGPLKEVGGTFVFDEAYAAETEAAMRGMFVPRKVTRFNDVKDGLSQTIMFGEVATDLGDECVTTSPAVAMPKTKSVPSPLLDNPGWARSPGLIDPERPFFWENTVTTTTVFSKLGARRGYRWADGMPIYSSFNTILPPNRELVLMADTDVSSGVLPASSRHQGGAHIATGDGAVHFVTDSVDAGGDYQPTVYLDSSNAPGSDSPYGVWGAMGTRASSDLSAYQWLTTTE</sequence>
<dbReference type="Gene3D" id="3.30.700.10">
    <property type="entry name" value="Glycoprotein, Type 4 Pilin"/>
    <property type="match status" value="1"/>
</dbReference>
<protein>
    <recommendedName>
        <fullName evidence="1">DUF1559 domain-containing protein</fullName>
    </recommendedName>
</protein>
<dbReference type="Pfam" id="PF07596">
    <property type="entry name" value="SBP_bac_10"/>
    <property type="match status" value="1"/>
</dbReference>
<evidence type="ECO:0000313" key="2">
    <source>
        <dbReference type="EMBL" id="TWU47298.1"/>
    </source>
</evidence>
<dbReference type="Pfam" id="PF07963">
    <property type="entry name" value="N_methyl"/>
    <property type="match status" value="1"/>
</dbReference>
<feature type="domain" description="DUF1559" evidence="1">
    <location>
        <begin position="31"/>
        <end position="381"/>
    </location>
</feature>
<dbReference type="RefSeq" id="WP_146461005.1">
    <property type="nucleotide sequence ID" value="NZ_SJPW01000007.1"/>
</dbReference>
<dbReference type="PANTHER" id="PTHR30093:SF2">
    <property type="entry name" value="TYPE II SECRETION SYSTEM PROTEIN H"/>
    <property type="match status" value="1"/>
</dbReference>
<dbReference type="SUPFAM" id="SSF54523">
    <property type="entry name" value="Pili subunits"/>
    <property type="match status" value="1"/>
</dbReference>
<dbReference type="OrthoDB" id="261001at2"/>
<dbReference type="InterPro" id="IPR012902">
    <property type="entry name" value="N_methyl_site"/>
</dbReference>
<accession>A0A5C6EEP3</accession>
<dbReference type="InterPro" id="IPR045584">
    <property type="entry name" value="Pilin-like"/>
</dbReference>
<comment type="caution">
    <text evidence="2">The sequence shown here is derived from an EMBL/GenBank/DDBJ whole genome shotgun (WGS) entry which is preliminary data.</text>
</comment>
<reference evidence="2 3" key="1">
    <citation type="submission" date="2019-02" db="EMBL/GenBank/DDBJ databases">
        <title>Deep-cultivation of Planctomycetes and their phenomic and genomic characterization uncovers novel biology.</title>
        <authorList>
            <person name="Wiegand S."/>
            <person name="Jogler M."/>
            <person name="Boedeker C."/>
            <person name="Pinto D."/>
            <person name="Vollmers J."/>
            <person name="Rivas-Marin E."/>
            <person name="Kohn T."/>
            <person name="Peeters S.H."/>
            <person name="Heuer A."/>
            <person name="Rast P."/>
            <person name="Oberbeckmann S."/>
            <person name="Bunk B."/>
            <person name="Jeske O."/>
            <person name="Meyerdierks A."/>
            <person name="Storesund J.E."/>
            <person name="Kallscheuer N."/>
            <person name="Luecker S."/>
            <person name="Lage O.M."/>
            <person name="Pohl T."/>
            <person name="Merkel B.J."/>
            <person name="Hornburger P."/>
            <person name="Mueller R.-W."/>
            <person name="Bruemmer F."/>
            <person name="Labrenz M."/>
            <person name="Spormann A.M."/>
            <person name="Op Den Camp H."/>
            <person name="Overmann J."/>
            <person name="Amann R."/>
            <person name="Jetten M.S.M."/>
            <person name="Mascher T."/>
            <person name="Medema M.H."/>
            <person name="Devos D.P."/>
            <person name="Kaster A.-K."/>
            <person name="Ovreas L."/>
            <person name="Rohde M."/>
            <person name="Galperin M.Y."/>
            <person name="Jogler C."/>
        </authorList>
    </citation>
    <scope>NUCLEOTIDE SEQUENCE [LARGE SCALE GENOMIC DNA]</scope>
    <source>
        <strain evidence="2 3">Poly51</strain>
    </source>
</reference>
<dbReference type="AlphaFoldDB" id="A0A5C6EEP3"/>
<dbReference type="InterPro" id="IPR027558">
    <property type="entry name" value="Pre_pil_HX9DG_C"/>
</dbReference>
<dbReference type="NCBIfam" id="TIGR02532">
    <property type="entry name" value="IV_pilin_GFxxxE"/>
    <property type="match status" value="1"/>
</dbReference>
<evidence type="ECO:0000313" key="3">
    <source>
        <dbReference type="Proteomes" id="UP000318288"/>
    </source>
</evidence>
<gene>
    <name evidence="2" type="ORF">Poly51_50970</name>
</gene>
<evidence type="ECO:0000259" key="1">
    <source>
        <dbReference type="Pfam" id="PF07596"/>
    </source>
</evidence>
<dbReference type="NCBIfam" id="TIGR04294">
    <property type="entry name" value="pre_pil_HX9DG"/>
    <property type="match status" value="1"/>
</dbReference>
<dbReference type="InterPro" id="IPR011453">
    <property type="entry name" value="DUF1559"/>
</dbReference>
<dbReference type="EMBL" id="SJPW01000007">
    <property type="protein sequence ID" value="TWU47298.1"/>
    <property type="molecule type" value="Genomic_DNA"/>
</dbReference>
<organism evidence="2 3">
    <name type="scientific">Rubripirellula tenax</name>
    <dbReference type="NCBI Taxonomy" id="2528015"/>
    <lineage>
        <taxon>Bacteria</taxon>
        <taxon>Pseudomonadati</taxon>
        <taxon>Planctomycetota</taxon>
        <taxon>Planctomycetia</taxon>
        <taxon>Pirellulales</taxon>
        <taxon>Pirellulaceae</taxon>
        <taxon>Rubripirellula</taxon>
    </lineage>
</organism>
<name>A0A5C6EEP3_9BACT</name>
<dbReference type="Proteomes" id="UP000318288">
    <property type="component" value="Unassembled WGS sequence"/>
</dbReference>
<proteinExistence type="predicted"/>
<keyword evidence="3" id="KW-1185">Reference proteome</keyword>